<keyword evidence="4 7" id="KW-0812">Transmembrane</keyword>
<dbReference type="EMBL" id="JAGSOG010000039">
    <property type="protein sequence ID" value="MBR7833771.1"/>
    <property type="molecule type" value="Genomic_DNA"/>
</dbReference>
<dbReference type="PANTHER" id="PTHR42718">
    <property type="entry name" value="MAJOR FACILITATOR SUPERFAMILY MULTIDRUG TRANSPORTER MFSC"/>
    <property type="match status" value="1"/>
</dbReference>
<evidence type="ECO:0000259" key="8">
    <source>
        <dbReference type="PROSITE" id="PS50850"/>
    </source>
</evidence>
<comment type="caution">
    <text evidence="9">The sequence shown here is derived from an EMBL/GenBank/DDBJ whole genome shotgun (WGS) entry which is preliminary data.</text>
</comment>
<dbReference type="InterPro" id="IPR036259">
    <property type="entry name" value="MFS_trans_sf"/>
</dbReference>
<evidence type="ECO:0000256" key="4">
    <source>
        <dbReference type="ARBA" id="ARBA00022692"/>
    </source>
</evidence>
<evidence type="ECO:0000256" key="3">
    <source>
        <dbReference type="ARBA" id="ARBA00022475"/>
    </source>
</evidence>
<dbReference type="SUPFAM" id="SSF103473">
    <property type="entry name" value="MFS general substrate transporter"/>
    <property type="match status" value="1"/>
</dbReference>
<reference evidence="9" key="1">
    <citation type="submission" date="2021-04" db="EMBL/GenBank/DDBJ databases">
        <title>Genome based classification of Actinospica acidithermotolerans sp. nov., an actinobacterium isolated from an Indonesian hot spring.</title>
        <authorList>
            <person name="Kusuma A.B."/>
            <person name="Putra K.E."/>
            <person name="Nafisah S."/>
            <person name="Loh J."/>
            <person name="Nouioui I."/>
            <person name="Goodfellow M."/>
        </authorList>
    </citation>
    <scope>NUCLEOTIDE SEQUENCE</scope>
    <source>
        <strain evidence="9">CSCA 57</strain>
    </source>
</reference>
<accession>A0A941ISZ0</accession>
<keyword evidence="5 7" id="KW-1133">Transmembrane helix</keyword>
<feature type="transmembrane region" description="Helical" evidence="7">
    <location>
        <begin position="145"/>
        <end position="164"/>
    </location>
</feature>
<evidence type="ECO:0000256" key="5">
    <source>
        <dbReference type="ARBA" id="ARBA00022989"/>
    </source>
</evidence>
<gene>
    <name evidence="9" type="ORF">KDL01_10875</name>
</gene>
<feature type="transmembrane region" description="Helical" evidence="7">
    <location>
        <begin position="276"/>
        <end position="300"/>
    </location>
</feature>
<feature type="transmembrane region" description="Helical" evidence="7">
    <location>
        <begin position="58"/>
        <end position="77"/>
    </location>
</feature>
<feature type="transmembrane region" description="Helical" evidence="7">
    <location>
        <begin position="413"/>
        <end position="432"/>
    </location>
</feature>
<keyword evidence="6 7" id="KW-0472">Membrane</keyword>
<dbReference type="AlphaFoldDB" id="A0A941ISZ0"/>
<feature type="domain" description="Major facilitator superfamily (MFS) profile" evidence="8">
    <location>
        <begin position="1"/>
        <end position="475"/>
    </location>
</feature>
<keyword evidence="10" id="KW-1185">Reference proteome</keyword>
<dbReference type="RefSeq" id="WP_212528292.1">
    <property type="nucleotide sequence ID" value="NZ_JAGSOG010000039.1"/>
</dbReference>
<feature type="transmembrane region" description="Helical" evidence="7">
    <location>
        <begin position="207"/>
        <end position="227"/>
    </location>
</feature>
<proteinExistence type="predicted"/>
<feature type="transmembrane region" description="Helical" evidence="7">
    <location>
        <begin position="452"/>
        <end position="470"/>
    </location>
</feature>
<name>A0A941ISZ0_9ACTN</name>
<evidence type="ECO:0000256" key="2">
    <source>
        <dbReference type="ARBA" id="ARBA00022448"/>
    </source>
</evidence>
<organism evidence="9 10">
    <name type="scientific">Actinospica durhamensis</name>
    <dbReference type="NCBI Taxonomy" id="1508375"/>
    <lineage>
        <taxon>Bacteria</taxon>
        <taxon>Bacillati</taxon>
        <taxon>Actinomycetota</taxon>
        <taxon>Actinomycetes</taxon>
        <taxon>Catenulisporales</taxon>
        <taxon>Actinospicaceae</taxon>
        <taxon>Actinospica</taxon>
    </lineage>
</organism>
<evidence type="ECO:0000256" key="6">
    <source>
        <dbReference type="ARBA" id="ARBA00023136"/>
    </source>
</evidence>
<comment type="subcellular location">
    <subcellularLocation>
        <location evidence="1">Cell membrane</location>
        <topology evidence="1">Multi-pass membrane protein</topology>
    </subcellularLocation>
</comment>
<feature type="transmembrane region" description="Helical" evidence="7">
    <location>
        <begin position="113"/>
        <end position="133"/>
    </location>
</feature>
<dbReference type="GO" id="GO:0022857">
    <property type="term" value="F:transmembrane transporter activity"/>
    <property type="evidence" value="ECO:0007669"/>
    <property type="project" value="InterPro"/>
</dbReference>
<evidence type="ECO:0000313" key="10">
    <source>
        <dbReference type="Proteomes" id="UP000675781"/>
    </source>
</evidence>
<dbReference type="PROSITE" id="PS50850">
    <property type="entry name" value="MFS"/>
    <property type="match status" value="1"/>
</dbReference>
<keyword evidence="2" id="KW-0813">Transport</keyword>
<feature type="transmembrane region" description="Helical" evidence="7">
    <location>
        <begin position="320"/>
        <end position="341"/>
    </location>
</feature>
<dbReference type="Gene3D" id="1.20.1250.20">
    <property type="entry name" value="MFS general substrate transporter like domains"/>
    <property type="match status" value="2"/>
</dbReference>
<keyword evidence="3" id="KW-1003">Cell membrane</keyword>
<protein>
    <submittedName>
        <fullName evidence="9">MFS transporter</fullName>
    </submittedName>
</protein>
<feature type="transmembrane region" description="Helical" evidence="7">
    <location>
        <begin position="89"/>
        <end position="107"/>
    </location>
</feature>
<evidence type="ECO:0000256" key="7">
    <source>
        <dbReference type="SAM" id="Phobius"/>
    </source>
</evidence>
<feature type="transmembrane region" description="Helical" evidence="7">
    <location>
        <begin position="21"/>
        <end position="38"/>
    </location>
</feature>
<sequence>MSAVSIAPERQSESAPISARHIVVLIALVWNVALNPIAGLLLGNAQASVAIHFRTTQIAWFTLGPVLVGTFLTPFTMKCAAAYGKKRTMVVCTAVGLVGDVIAALATNYSVMLAGRFLTGVYVTSALVSYAMARDAFPQRMVKTASGLLAGSIGLVGVAGPFLSAWLIDSWSFRGALWFLVISTGACLLLQVFGLTESPVRERDARMDWLGGILLGGGLTALVYAIGEGSSWGWSSGKLLAYVGAGLVAVIVFVFVESRIAHPLVPLALIRRRRVWTVLVATGLAAGAAYAVGTVVQLLTLMPKIPMVSDGLGWSVSRSALAGAPTSALVIVVAVFAGKLARRFDSRLMLALGTVLMAVGYAIGSHWHYTVAEFIVMGLVSGPGMGLVLSVMPIMIVESVAPQEQALANGTEWLIQGVAQTLASQLIFVVMAHGGTVLQGTQFYHDSGFTHGYYLVIGCMVLGALLTLIIPKARAADQLEASSAV</sequence>
<feature type="transmembrane region" description="Helical" evidence="7">
    <location>
        <begin position="239"/>
        <end position="256"/>
    </location>
</feature>
<evidence type="ECO:0000313" key="9">
    <source>
        <dbReference type="EMBL" id="MBR7833771.1"/>
    </source>
</evidence>
<feature type="transmembrane region" description="Helical" evidence="7">
    <location>
        <begin position="375"/>
        <end position="401"/>
    </location>
</feature>
<dbReference type="InterPro" id="IPR020846">
    <property type="entry name" value="MFS_dom"/>
</dbReference>
<dbReference type="PANTHER" id="PTHR42718:SF46">
    <property type="entry name" value="BLR6921 PROTEIN"/>
    <property type="match status" value="1"/>
</dbReference>
<dbReference type="Pfam" id="PF07690">
    <property type="entry name" value="MFS_1"/>
    <property type="match status" value="2"/>
</dbReference>
<feature type="transmembrane region" description="Helical" evidence="7">
    <location>
        <begin position="348"/>
        <end position="369"/>
    </location>
</feature>
<dbReference type="InterPro" id="IPR011701">
    <property type="entry name" value="MFS"/>
</dbReference>
<dbReference type="GO" id="GO:0005886">
    <property type="term" value="C:plasma membrane"/>
    <property type="evidence" value="ECO:0007669"/>
    <property type="project" value="UniProtKB-SubCell"/>
</dbReference>
<dbReference type="Proteomes" id="UP000675781">
    <property type="component" value="Unassembled WGS sequence"/>
</dbReference>
<evidence type="ECO:0000256" key="1">
    <source>
        <dbReference type="ARBA" id="ARBA00004651"/>
    </source>
</evidence>
<feature type="transmembrane region" description="Helical" evidence="7">
    <location>
        <begin position="176"/>
        <end position="195"/>
    </location>
</feature>